<dbReference type="Proteomes" id="UP000250140">
    <property type="component" value="Unassembled WGS sequence"/>
</dbReference>
<feature type="region of interest" description="Disordered" evidence="2">
    <location>
        <begin position="381"/>
        <end position="410"/>
    </location>
</feature>
<keyword evidence="1" id="KW-0175">Coiled coil</keyword>
<proteinExistence type="predicted"/>
<dbReference type="OrthoDB" id="426718at2759"/>
<feature type="transmembrane region" description="Helical" evidence="3">
    <location>
        <begin position="7"/>
        <end position="25"/>
    </location>
</feature>
<keyword evidence="3" id="KW-0812">Transmembrane</keyword>
<evidence type="ECO:0000256" key="1">
    <source>
        <dbReference type="SAM" id="Coils"/>
    </source>
</evidence>
<protein>
    <submittedName>
        <fullName evidence="4">Uncharacterized protein</fullName>
    </submittedName>
</protein>
<sequence>MLAGPPRLVSAVTIFLLLVLVWWYFQLIRRDVPLTYDHSPPPEIPSKTPLTPSISSVDPLDFSIPLKFQPGTPKPPGSKYSRVLVLPKTIEEEIGWIHAELPDLPLAVYEVDNASAQYRVPKNKGREAMVYLTYLIDHYDDLPDTILFFHSHRYAWHNNILMGLDSAQTIGRLNDARVARMGYMNTRCHQDPGCPDWIHMDRPAIDFDFFKKPEEIYYRKAVWEELHPGAPIPPALSQPCCAQFAVSRERVRQVPRERFVHYRKWLLETSLDDQYSGRVFEYIWQYIFTGNAVYCPAANSCYCDGYGICFGGAVKYAEWFAIMDERNKLYDELNVYNNEKKEAEDKGRKFEFTKEAQEKMKELEDEIRKLDPQMEKLRNEAFKRGEDLKSREMETETYDDTHIWDHLNQS</sequence>
<dbReference type="AlphaFoldDB" id="A0A8E2FEI4"/>
<evidence type="ECO:0000313" key="4">
    <source>
        <dbReference type="EMBL" id="OCL15101.1"/>
    </source>
</evidence>
<gene>
    <name evidence="4" type="ORF">AOQ84DRAFT_384257</name>
</gene>
<dbReference type="PANTHER" id="PTHR37490">
    <property type="entry name" value="EXPRESSED PROTEIN"/>
    <property type="match status" value="1"/>
</dbReference>
<keyword evidence="3" id="KW-1133">Transmembrane helix</keyword>
<dbReference type="PANTHER" id="PTHR37490:SF3">
    <property type="entry name" value="DUF3431 DOMAIN CONTAINING PROTEIN"/>
    <property type="match status" value="1"/>
</dbReference>
<reference evidence="4 5" key="1">
    <citation type="journal article" date="2016" name="Nat. Commun.">
        <title>Ectomycorrhizal ecology is imprinted in the genome of the dominant symbiotic fungus Cenococcum geophilum.</title>
        <authorList>
            <consortium name="DOE Joint Genome Institute"/>
            <person name="Peter M."/>
            <person name="Kohler A."/>
            <person name="Ohm R.A."/>
            <person name="Kuo A."/>
            <person name="Krutzmann J."/>
            <person name="Morin E."/>
            <person name="Arend M."/>
            <person name="Barry K.W."/>
            <person name="Binder M."/>
            <person name="Choi C."/>
            <person name="Clum A."/>
            <person name="Copeland A."/>
            <person name="Grisel N."/>
            <person name="Haridas S."/>
            <person name="Kipfer T."/>
            <person name="LaButti K."/>
            <person name="Lindquist E."/>
            <person name="Lipzen A."/>
            <person name="Maire R."/>
            <person name="Meier B."/>
            <person name="Mihaltcheva S."/>
            <person name="Molinier V."/>
            <person name="Murat C."/>
            <person name="Poggeler S."/>
            <person name="Quandt C.A."/>
            <person name="Sperisen C."/>
            <person name="Tritt A."/>
            <person name="Tisserant E."/>
            <person name="Crous P.W."/>
            <person name="Henrissat B."/>
            <person name="Nehls U."/>
            <person name="Egli S."/>
            <person name="Spatafora J.W."/>
            <person name="Grigoriev I.V."/>
            <person name="Martin F.M."/>
        </authorList>
    </citation>
    <scope>NUCLEOTIDE SEQUENCE [LARGE SCALE GENOMIC DNA]</scope>
    <source>
        <strain evidence="4 5">CBS 207.34</strain>
    </source>
</reference>
<dbReference type="Pfam" id="PF11913">
    <property type="entry name" value="DUF3431"/>
    <property type="match status" value="1"/>
</dbReference>
<evidence type="ECO:0000256" key="3">
    <source>
        <dbReference type="SAM" id="Phobius"/>
    </source>
</evidence>
<dbReference type="EMBL" id="KV748487">
    <property type="protein sequence ID" value="OCL15101.1"/>
    <property type="molecule type" value="Genomic_DNA"/>
</dbReference>
<evidence type="ECO:0000256" key="2">
    <source>
        <dbReference type="SAM" id="MobiDB-lite"/>
    </source>
</evidence>
<keyword evidence="3" id="KW-0472">Membrane</keyword>
<evidence type="ECO:0000313" key="5">
    <source>
        <dbReference type="Proteomes" id="UP000250140"/>
    </source>
</evidence>
<feature type="coiled-coil region" evidence="1">
    <location>
        <begin position="326"/>
        <end position="380"/>
    </location>
</feature>
<organism evidence="4 5">
    <name type="scientific">Glonium stellatum</name>
    <dbReference type="NCBI Taxonomy" id="574774"/>
    <lineage>
        <taxon>Eukaryota</taxon>
        <taxon>Fungi</taxon>
        <taxon>Dikarya</taxon>
        <taxon>Ascomycota</taxon>
        <taxon>Pezizomycotina</taxon>
        <taxon>Dothideomycetes</taxon>
        <taxon>Pleosporomycetidae</taxon>
        <taxon>Gloniales</taxon>
        <taxon>Gloniaceae</taxon>
        <taxon>Glonium</taxon>
    </lineage>
</organism>
<accession>A0A8E2FEI4</accession>
<dbReference type="InterPro" id="IPR021838">
    <property type="entry name" value="DUF3431"/>
</dbReference>
<keyword evidence="5" id="KW-1185">Reference proteome</keyword>
<name>A0A8E2FEI4_9PEZI</name>